<dbReference type="PANTHER" id="PTHR10160">
    <property type="entry name" value="NAD(P) TRANSHYDROGENASE"/>
    <property type="match status" value="1"/>
</dbReference>
<dbReference type="GO" id="GO:0006740">
    <property type="term" value="P:NADPH regeneration"/>
    <property type="evidence" value="ECO:0007669"/>
    <property type="project" value="TreeGrafter"/>
</dbReference>
<dbReference type="SMART" id="SM01003">
    <property type="entry name" value="AlaDh_PNT_N"/>
    <property type="match status" value="1"/>
</dbReference>
<feature type="non-terminal residue" evidence="9">
    <location>
        <position position="1"/>
    </location>
</feature>
<evidence type="ECO:0000256" key="2">
    <source>
        <dbReference type="ARBA" id="ARBA00022741"/>
    </source>
</evidence>
<evidence type="ECO:0000259" key="8">
    <source>
        <dbReference type="SMART" id="SM01003"/>
    </source>
</evidence>
<dbReference type="GO" id="GO:0005886">
    <property type="term" value="C:plasma membrane"/>
    <property type="evidence" value="ECO:0007669"/>
    <property type="project" value="TreeGrafter"/>
</dbReference>
<keyword evidence="4" id="KW-1278">Translocase</keyword>
<reference evidence="9" key="1">
    <citation type="submission" date="2018-05" db="EMBL/GenBank/DDBJ databases">
        <authorList>
            <person name="Lanie J.A."/>
            <person name="Ng W.-L."/>
            <person name="Kazmierczak K.M."/>
            <person name="Andrzejewski T.M."/>
            <person name="Davidsen T.M."/>
            <person name="Wayne K.J."/>
            <person name="Tettelin H."/>
            <person name="Glass J.I."/>
            <person name="Rusch D."/>
            <person name="Podicherti R."/>
            <person name="Tsui H.-C.T."/>
            <person name="Winkler M.E."/>
        </authorList>
    </citation>
    <scope>NUCLEOTIDE SEQUENCE</scope>
</reference>
<dbReference type="PROSITE" id="PS00837">
    <property type="entry name" value="ALADH_PNT_2"/>
    <property type="match status" value="1"/>
</dbReference>
<dbReference type="GO" id="GO:0050661">
    <property type="term" value="F:NADP binding"/>
    <property type="evidence" value="ECO:0007669"/>
    <property type="project" value="TreeGrafter"/>
</dbReference>
<gene>
    <name evidence="9" type="ORF">METZ01_LOCUS39451</name>
</gene>
<dbReference type="EMBL" id="UINC01001690">
    <property type="protein sequence ID" value="SUZ86597.1"/>
    <property type="molecule type" value="Genomic_DNA"/>
</dbReference>
<dbReference type="Pfam" id="PF05222">
    <property type="entry name" value="AlaDh_PNT_N"/>
    <property type="match status" value="1"/>
</dbReference>
<protein>
    <recommendedName>
        <fullName evidence="1">proton-translocating NAD(P)(+) transhydrogenase</fullName>
        <ecNumber evidence="1">7.1.1.1</ecNumber>
    </recommendedName>
</protein>
<dbReference type="GO" id="GO:0016491">
    <property type="term" value="F:oxidoreductase activity"/>
    <property type="evidence" value="ECO:0007669"/>
    <property type="project" value="InterPro"/>
</dbReference>
<dbReference type="NCBIfam" id="NF006942">
    <property type="entry name" value="PRK09424.1"/>
    <property type="match status" value="1"/>
</dbReference>
<evidence type="ECO:0000256" key="6">
    <source>
        <dbReference type="ARBA" id="ARBA00048202"/>
    </source>
</evidence>
<dbReference type="InterPro" id="IPR036291">
    <property type="entry name" value="NAD(P)-bd_dom_sf"/>
</dbReference>
<dbReference type="EC" id="7.1.1.1" evidence="1"/>
<dbReference type="InterPro" id="IPR007886">
    <property type="entry name" value="AlaDH/PNT_N"/>
</dbReference>
<dbReference type="PANTHER" id="PTHR10160:SF19">
    <property type="entry name" value="PROTON-TRANSLOCATING NAD(P)(+) TRANSHYDROGENASE"/>
    <property type="match status" value="1"/>
</dbReference>
<evidence type="ECO:0000259" key="7">
    <source>
        <dbReference type="SMART" id="SM01002"/>
    </source>
</evidence>
<dbReference type="InterPro" id="IPR007698">
    <property type="entry name" value="AlaDH/PNT_NAD(H)-bd"/>
</dbReference>
<dbReference type="Pfam" id="PF01262">
    <property type="entry name" value="AlaDh_PNT_C"/>
    <property type="match status" value="1"/>
</dbReference>
<dbReference type="GO" id="GO:0008750">
    <property type="term" value="F:proton-translocating NAD(P)+ transhydrogenase activity"/>
    <property type="evidence" value="ECO:0007669"/>
    <property type="project" value="UniProtKB-EC"/>
</dbReference>
<dbReference type="SUPFAM" id="SSF51735">
    <property type="entry name" value="NAD(P)-binding Rossmann-fold domains"/>
    <property type="match status" value="1"/>
</dbReference>
<accession>A0A381R9R9</accession>
<dbReference type="InterPro" id="IPR008143">
    <property type="entry name" value="Ala_DH/PNT_CS2"/>
</dbReference>
<evidence type="ECO:0000256" key="3">
    <source>
        <dbReference type="ARBA" id="ARBA00022857"/>
    </source>
</evidence>
<evidence type="ECO:0000256" key="5">
    <source>
        <dbReference type="ARBA" id="ARBA00023027"/>
    </source>
</evidence>
<dbReference type="CDD" id="cd05304">
    <property type="entry name" value="Rubrum_tdh"/>
    <property type="match status" value="1"/>
</dbReference>
<organism evidence="9">
    <name type="scientific">marine metagenome</name>
    <dbReference type="NCBI Taxonomy" id="408172"/>
    <lineage>
        <taxon>unclassified sequences</taxon>
        <taxon>metagenomes</taxon>
        <taxon>ecological metagenomes</taxon>
    </lineage>
</organism>
<dbReference type="SUPFAM" id="SSF52283">
    <property type="entry name" value="Formate/glycerate dehydrogenase catalytic domain-like"/>
    <property type="match status" value="1"/>
</dbReference>
<keyword evidence="5" id="KW-0520">NAD</keyword>
<evidence type="ECO:0000256" key="1">
    <source>
        <dbReference type="ARBA" id="ARBA00012943"/>
    </source>
</evidence>
<name>A0A381R9R9_9ZZZZ</name>
<feature type="domain" description="Alanine dehydrogenase/pyridine nucleotide transhydrogenase NAD(H)-binding" evidence="7">
    <location>
        <begin position="147"/>
        <end position="311"/>
    </location>
</feature>
<comment type="catalytic activity">
    <reaction evidence="6">
        <text>NAD(+) + NADPH + H(+)(in) = NADH + NADP(+) + H(+)(out)</text>
        <dbReference type="Rhea" id="RHEA:47992"/>
        <dbReference type="ChEBI" id="CHEBI:15378"/>
        <dbReference type="ChEBI" id="CHEBI:57540"/>
        <dbReference type="ChEBI" id="CHEBI:57783"/>
        <dbReference type="ChEBI" id="CHEBI:57945"/>
        <dbReference type="ChEBI" id="CHEBI:58349"/>
        <dbReference type="EC" id="7.1.1.1"/>
    </reaction>
</comment>
<evidence type="ECO:0000313" key="9">
    <source>
        <dbReference type="EMBL" id="SUZ86597.1"/>
    </source>
</evidence>
<dbReference type="AlphaFoldDB" id="A0A381R9R9"/>
<sequence length="375" mass="40841">VQIFFPKEKESENRVSILPETVKKLVELGISVEVESSLGNTVHVSDDLYASSGASISKDRNSSLSSSDVTCRINKPEKEEISFLKKNSIHISFLDPFNEIELVKEFANSNISAISMELIPRITRAQKMDALSSQANLGGYAAVIEASRCLGKSFPMMMTAAGTISPSKIFVIGVGVAGLQAIATAKRLGARVEAFDTRPVVEEQVRSLGARFVQIDIGETEETEQGYAKELSKEQIKMQQEGMKKICSQSDVVVTTAQVFGRPAPRIVTKEMIEVMKPGSVIVDMAVSTGGNVEGSRAEESVIQNGVTIVGLSNLPGEVAFDASLVYGNNLFNLIEEYWDSENKKFDFDITDEILSGCVVTHEGDIVNNMVKDRI</sequence>
<proteinExistence type="predicted"/>
<feature type="domain" description="Alanine dehydrogenase/pyridine nucleotide transhydrogenase N-terminal" evidence="8">
    <location>
        <begin position="4"/>
        <end position="138"/>
    </location>
</feature>
<keyword evidence="3" id="KW-0521">NADP</keyword>
<evidence type="ECO:0000256" key="4">
    <source>
        <dbReference type="ARBA" id="ARBA00022967"/>
    </source>
</evidence>
<dbReference type="SMART" id="SM01002">
    <property type="entry name" value="AlaDh_PNT_C"/>
    <property type="match status" value="1"/>
</dbReference>
<dbReference type="Gene3D" id="3.40.50.720">
    <property type="entry name" value="NAD(P)-binding Rossmann-like Domain"/>
    <property type="match status" value="2"/>
</dbReference>
<keyword evidence="2" id="KW-0547">Nucleotide-binding</keyword>